<keyword evidence="3" id="KW-1185">Reference proteome</keyword>
<sequence length="75" mass="8456">MIEQRSSVIASHSTGDDNPRADQSQCAQGVHSTVQPARRNSPDGRPKSRRDGKEVEDMTDAQFLETREDEEVTKW</sequence>
<dbReference type="Proteomes" id="UP001501822">
    <property type="component" value="Unassembled WGS sequence"/>
</dbReference>
<feature type="region of interest" description="Disordered" evidence="1">
    <location>
        <begin position="1"/>
        <end position="75"/>
    </location>
</feature>
<protein>
    <submittedName>
        <fullName evidence="2">Uncharacterized protein</fullName>
    </submittedName>
</protein>
<accession>A0ABP3GDX2</accession>
<evidence type="ECO:0000256" key="1">
    <source>
        <dbReference type="SAM" id="MobiDB-lite"/>
    </source>
</evidence>
<feature type="compositionally biased region" description="Polar residues" evidence="1">
    <location>
        <begin position="1"/>
        <end position="13"/>
    </location>
</feature>
<name>A0ABP3GDX2_9ACTN</name>
<evidence type="ECO:0000313" key="3">
    <source>
        <dbReference type="Proteomes" id="UP001501822"/>
    </source>
</evidence>
<proteinExistence type="predicted"/>
<comment type="caution">
    <text evidence="2">The sequence shown here is derived from an EMBL/GenBank/DDBJ whole genome shotgun (WGS) entry which is preliminary data.</text>
</comment>
<feature type="compositionally biased region" description="Polar residues" evidence="1">
    <location>
        <begin position="21"/>
        <end position="35"/>
    </location>
</feature>
<dbReference type="EMBL" id="BAAABM010000029">
    <property type="protein sequence ID" value="GAA0341397.1"/>
    <property type="molecule type" value="Genomic_DNA"/>
</dbReference>
<reference evidence="3" key="1">
    <citation type="journal article" date="2019" name="Int. J. Syst. Evol. Microbiol.">
        <title>The Global Catalogue of Microorganisms (GCM) 10K type strain sequencing project: providing services to taxonomists for standard genome sequencing and annotation.</title>
        <authorList>
            <consortium name="The Broad Institute Genomics Platform"/>
            <consortium name="The Broad Institute Genome Sequencing Center for Infectious Disease"/>
            <person name="Wu L."/>
            <person name="Ma J."/>
        </authorList>
    </citation>
    <scope>NUCLEOTIDE SEQUENCE [LARGE SCALE GENOMIC DNA]</scope>
    <source>
        <strain evidence="3">JCM 3146</strain>
    </source>
</reference>
<evidence type="ECO:0000313" key="2">
    <source>
        <dbReference type="EMBL" id="GAA0341397.1"/>
    </source>
</evidence>
<organism evidence="2 3">
    <name type="scientific">Actinoallomurus spadix</name>
    <dbReference type="NCBI Taxonomy" id="79912"/>
    <lineage>
        <taxon>Bacteria</taxon>
        <taxon>Bacillati</taxon>
        <taxon>Actinomycetota</taxon>
        <taxon>Actinomycetes</taxon>
        <taxon>Streptosporangiales</taxon>
        <taxon>Thermomonosporaceae</taxon>
        <taxon>Actinoallomurus</taxon>
    </lineage>
</organism>
<feature type="compositionally biased region" description="Basic and acidic residues" evidence="1">
    <location>
        <begin position="40"/>
        <end position="56"/>
    </location>
</feature>
<gene>
    <name evidence="2" type="ORF">GCM10010151_33670</name>
</gene>